<gene>
    <name evidence="2" type="ORF">SLEP1_g20823</name>
</gene>
<evidence type="ECO:0000313" key="3">
    <source>
        <dbReference type="Proteomes" id="UP001054252"/>
    </source>
</evidence>
<feature type="domain" description="Endonuclease/exonuclease/phosphatase" evidence="1">
    <location>
        <begin position="141"/>
        <end position="426"/>
    </location>
</feature>
<proteinExistence type="predicted"/>
<dbReference type="SUPFAM" id="SSF56219">
    <property type="entry name" value="DNase I-like"/>
    <property type="match status" value="1"/>
</dbReference>
<dbReference type="AlphaFoldDB" id="A0AAV5JA10"/>
<comment type="caution">
    <text evidence="2">The sequence shown here is derived from an EMBL/GenBank/DDBJ whole genome shotgun (WGS) entry which is preliminary data.</text>
</comment>
<sequence length="460" mass="52483">MATVQCISCVELNTKVKSYHCSAQCFSSDWERHKICHRHLRYQQELLRRSGSWPQSLDEIPEQEGEEWVPVASSETYEPSNADINCLLKLECVAIDSENGNHLSLVQRRVITNPVIAFPVCSTRRMIDIGSNDDGPAFSVLSYNILADIHAKNHLCCPTWARVWQYRQQKLLKEINEYGADIICLQEVQENHYKDFFEPKLRNHGYSALYKRKTNINELYSAEGYIYEGCAIFYRGDKFEVTMKGEHNVAIVVVLGLKNGSTGCNLQPRICVANTHLYAGKNNTDLRVSQVATLIDKLQEIAQSQNIPILICGDLNSIPGSDPHRLIKQGINYGEGHGNTRRVINLESAYAEFLSSSVIDQNHLLAIMDLDKREPRFTFCTPRYFGTLDYIFYTADDRLKVVGLLELPTKRSLGGPLPSPYWPSDHIALMARFRLVMDCHLINMDQQVRRKTNYISITRS</sequence>
<accession>A0AAV5JA10</accession>
<organism evidence="2 3">
    <name type="scientific">Rubroshorea leprosula</name>
    <dbReference type="NCBI Taxonomy" id="152421"/>
    <lineage>
        <taxon>Eukaryota</taxon>
        <taxon>Viridiplantae</taxon>
        <taxon>Streptophyta</taxon>
        <taxon>Embryophyta</taxon>
        <taxon>Tracheophyta</taxon>
        <taxon>Spermatophyta</taxon>
        <taxon>Magnoliopsida</taxon>
        <taxon>eudicotyledons</taxon>
        <taxon>Gunneridae</taxon>
        <taxon>Pentapetalae</taxon>
        <taxon>rosids</taxon>
        <taxon>malvids</taxon>
        <taxon>Malvales</taxon>
        <taxon>Dipterocarpaceae</taxon>
        <taxon>Rubroshorea</taxon>
    </lineage>
</organism>
<keyword evidence="3" id="KW-1185">Reference proteome</keyword>
<dbReference type="Pfam" id="PF03372">
    <property type="entry name" value="Exo_endo_phos"/>
    <property type="match status" value="1"/>
</dbReference>
<dbReference type="PANTHER" id="PTHR12121:SF79">
    <property type="entry name" value="CARBON CATABOLITE REPRESSOR PROTEIN 4 HOMOLOG 1-LIKE ISOFORM X1"/>
    <property type="match status" value="1"/>
</dbReference>
<dbReference type="InterPro" id="IPR005135">
    <property type="entry name" value="Endo/exonuclease/phosphatase"/>
</dbReference>
<dbReference type="EMBL" id="BPVZ01000030">
    <property type="protein sequence ID" value="GKV09301.1"/>
    <property type="molecule type" value="Genomic_DNA"/>
</dbReference>
<reference evidence="2 3" key="1">
    <citation type="journal article" date="2021" name="Commun. Biol.">
        <title>The genome of Shorea leprosula (Dipterocarpaceae) highlights the ecological relevance of drought in aseasonal tropical rainforests.</title>
        <authorList>
            <person name="Ng K.K.S."/>
            <person name="Kobayashi M.J."/>
            <person name="Fawcett J.A."/>
            <person name="Hatakeyama M."/>
            <person name="Paape T."/>
            <person name="Ng C.H."/>
            <person name="Ang C.C."/>
            <person name="Tnah L.H."/>
            <person name="Lee C.T."/>
            <person name="Nishiyama T."/>
            <person name="Sese J."/>
            <person name="O'Brien M.J."/>
            <person name="Copetti D."/>
            <person name="Mohd Noor M.I."/>
            <person name="Ong R.C."/>
            <person name="Putra M."/>
            <person name="Sireger I.Z."/>
            <person name="Indrioko S."/>
            <person name="Kosugi Y."/>
            <person name="Izuno A."/>
            <person name="Isagi Y."/>
            <person name="Lee S.L."/>
            <person name="Shimizu K.K."/>
        </authorList>
    </citation>
    <scope>NUCLEOTIDE SEQUENCE [LARGE SCALE GENOMIC DNA]</scope>
    <source>
        <strain evidence="2">214</strain>
    </source>
</reference>
<protein>
    <recommendedName>
        <fullName evidence="1">Endonuclease/exonuclease/phosphatase domain-containing protein</fullName>
    </recommendedName>
</protein>
<dbReference type="Gene3D" id="3.60.10.10">
    <property type="entry name" value="Endonuclease/exonuclease/phosphatase"/>
    <property type="match status" value="1"/>
</dbReference>
<dbReference type="InterPro" id="IPR050410">
    <property type="entry name" value="CCR4/nocturin_mRNA_transcr"/>
</dbReference>
<evidence type="ECO:0000313" key="2">
    <source>
        <dbReference type="EMBL" id="GKV09301.1"/>
    </source>
</evidence>
<dbReference type="Proteomes" id="UP001054252">
    <property type="component" value="Unassembled WGS sequence"/>
</dbReference>
<dbReference type="GO" id="GO:0000175">
    <property type="term" value="F:3'-5'-RNA exonuclease activity"/>
    <property type="evidence" value="ECO:0007669"/>
    <property type="project" value="TreeGrafter"/>
</dbReference>
<name>A0AAV5JA10_9ROSI</name>
<dbReference type="InterPro" id="IPR036691">
    <property type="entry name" value="Endo/exonu/phosph_ase_sf"/>
</dbReference>
<evidence type="ECO:0000259" key="1">
    <source>
        <dbReference type="Pfam" id="PF03372"/>
    </source>
</evidence>
<dbReference type="PANTHER" id="PTHR12121">
    <property type="entry name" value="CARBON CATABOLITE REPRESSOR PROTEIN 4"/>
    <property type="match status" value="1"/>
</dbReference>